<protein>
    <submittedName>
        <fullName evidence="1">Uncharacterized protein</fullName>
    </submittedName>
</protein>
<sequence length="69" mass="8808">ARHHRHMLEEQKDRKLYERYVRGQRTLRRLQCRRTHTAHLNEATRTRLLRELERERRYTVQEQICTHRM</sequence>
<dbReference type="EMBL" id="CAJOBI010042147">
    <property type="protein sequence ID" value="CAF4329457.1"/>
    <property type="molecule type" value="Genomic_DNA"/>
</dbReference>
<organism evidence="1 2">
    <name type="scientific">Rotaria magnacalcarata</name>
    <dbReference type="NCBI Taxonomy" id="392030"/>
    <lineage>
        <taxon>Eukaryota</taxon>
        <taxon>Metazoa</taxon>
        <taxon>Spiralia</taxon>
        <taxon>Gnathifera</taxon>
        <taxon>Rotifera</taxon>
        <taxon>Eurotatoria</taxon>
        <taxon>Bdelloidea</taxon>
        <taxon>Philodinida</taxon>
        <taxon>Philodinidae</taxon>
        <taxon>Rotaria</taxon>
    </lineage>
</organism>
<evidence type="ECO:0000313" key="1">
    <source>
        <dbReference type="EMBL" id="CAF4329457.1"/>
    </source>
</evidence>
<dbReference type="AlphaFoldDB" id="A0A8S2UEE6"/>
<comment type="caution">
    <text evidence="1">The sequence shown here is derived from an EMBL/GenBank/DDBJ whole genome shotgun (WGS) entry which is preliminary data.</text>
</comment>
<accession>A0A8S2UEE6</accession>
<dbReference type="Proteomes" id="UP000676336">
    <property type="component" value="Unassembled WGS sequence"/>
</dbReference>
<evidence type="ECO:0000313" key="2">
    <source>
        <dbReference type="Proteomes" id="UP000676336"/>
    </source>
</evidence>
<reference evidence="1" key="1">
    <citation type="submission" date="2021-02" db="EMBL/GenBank/DDBJ databases">
        <authorList>
            <person name="Nowell W R."/>
        </authorList>
    </citation>
    <scope>NUCLEOTIDE SEQUENCE</scope>
</reference>
<name>A0A8S2UEE6_9BILA</name>
<proteinExistence type="predicted"/>
<feature type="non-terminal residue" evidence="1">
    <location>
        <position position="1"/>
    </location>
</feature>
<gene>
    <name evidence="1" type="ORF">SMN809_LOCUS27308</name>
</gene>